<name>A0A9Q8T7R2_9PEZI</name>
<keyword evidence="3" id="KW-0378">Hydrolase</keyword>
<dbReference type="EMBL" id="CP019481">
    <property type="protein sequence ID" value="UQC90540.1"/>
    <property type="molecule type" value="Genomic_DNA"/>
</dbReference>
<dbReference type="KEGG" id="clup:CLUP02_16070"/>
<evidence type="ECO:0000256" key="4">
    <source>
        <dbReference type="ARBA" id="ARBA00022912"/>
    </source>
</evidence>
<accession>A0A9Q8T7R2</accession>
<dbReference type="GO" id="GO:0008138">
    <property type="term" value="F:protein tyrosine/serine/threonine phosphatase activity"/>
    <property type="evidence" value="ECO:0007669"/>
    <property type="project" value="TreeGrafter"/>
</dbReference>
<gene>
    <name evidence="7" type="ORF">CLUP02_16070</name>
</gene>
<evidence type="ECO:0000313" key="8">
    <source>
        <dbReference type="Proteomes" id="UP000830671"/>
    </source>
</evidence>
<dbReference type="SMART" id="SM00195">
    <property type="entry name" value="DSPc"/>
    <property type="match status" value="1"/>
</dbReference>
<evidence type="ECO:0000256" key="5">
    <source>
        <dbReference type="SAM" id="MobiDB-lite"/>
    </source>
</evidence>
<organism evidence="7 8">
    <name type="scientific">Colletotrichum lupini</name>
    <dbReference type="NCBI Taxonomy" id="145971"/>
    <lineage>
        <taxon>Eukaryota</taxon>
        <taxon>Fungi</taxon>
        <taxon>Dikarya</taxon>
        <taxon>Ascomycota</taxon>
        <taxon>Pezizomycotina</taxon>
        <taxon>Sordariomycetes</taxon>
        <taxon>Hypocreomycetidae</taxon>
        <taxon>Glomerellales</taxon>
        <taxon>Glomerellaceae</taxon>
        <taxon>Colletotrichum</taxon>
        <taxon>Colletotrichum acutatum species complex</taxon>
    </lineage>
</organism>
<dbReference type="RefSeq" id="XP_049152141.1">
    <property type="nucleotide sequence ID" value="XM_049294994.1"/>
</dbReference>
<keyword evidence="4" id="KW-0904">Protein phosphatase</keyword>
<dbReference type="Proteomes" id="UP000830671">
    <property type="component" value="Chromosome 9"/>
</dbReference>
<sequence length="628" mass="68592">MAFSCLYPICQCDENKGGGLALFGNGSILGNKARATSGRATSTTASFSSPPPNHYHQRSSHPEIGTREGQQGNLHRHTLPYYAHVSCAKLPFEPFFDKATRMVRGHISTEDVTKRLKEIESSLTTTTTTTTALQDAAQVLPPKEKEAPTNTLEIYTGEPEGSEETEALHRLLKKSCVEMAMNRIDGKEELYVGGIWALRRPSALKERNITHILSVLRFDPAGLKSETDTWENYGKSYKHMVIDIDDVEDEDLLVHLPKAVRFIEDALYPGSSKKSVTDGPEEETQKGKSFEEKAKRLKAAVAKDLETESESETEAASAKAAAAEAKPTDPDAILPAPLFEQLDLSSDGEKPDPNAPGGVYVHCAMGKSRSVSAIVAYLLWKHPSRFGRSAASTAAAQNGASGGAPKSAEEAAAAQERAAAAVAAAVKWVRNTREIAEPNPGFIKQLEMWWIMGCPEDVASHPIYKRWEFQREIDESLAAGQAPTKLRFEDEETSKEEAESVKGMEVRCKKCRKTLATPRFVLDHEPDAPRDQRQQQQPCGHVFVEPLGWMREELEKGTLEGRLSCPNQKCGAAVGRYSWRGFRCSCGGWVTPGFSLQKGRVDEVAARVPGAGGAAAMGIRMPPGSGRL</sequence>
<proteinExistence type="inferred from homology"/>
<dbReference type="InterPro" id="IPR020422">
    <property type="entry name" value="TYR_PHOSPHATASE_DUAL_dom"/>
</dbReference>
<evidence type="ECO:0000256" key="1">
    <source>
        <dbReference type="ARBA" id="ARBA00008601"/>
    </source>
</evidence>
<feature type="compositionally biased region" description="Low complexity" evidence="5">
    <location>
        <begin position="314"/>
        <end position="325"/>
    </location>
</feature>
<evidence type="ECO:0000256" key="2">
    <source>
        <dbReference type="ARBA" id="ARBA00013064"/>
    </source>
</evidence>
<dbReference type="GO" id="GO:0005634">
    <property type="term" value="C:nucleus"/>
    <property type="evidence" value="ECO:0007669"/>
    <property type="project" value="TreeGrafter"/>
</dbReference>
<protein>
    <recommendedName>
        <fullName evidence="2">protein-tyrosine-phosphatase</fullName>
        <ecNumber evidence="2">3.1.3.48</ecNumber>
    </recommendedName>
</protein>
<reference evidence="7" key="1">
    <citation type="journal article" date="2021" name="Mol. Plant Microbe Interact.">
        <title>Complete Genome Sequence of the Plant-Pathogenic Fungus Colletotrichum lupini.</title>
        <authorList>
            <person name="Baroncelli R."/>
            <person name="Pensec F."/>
            <person name="Da Lio D."/>
            <person name="Boufleur T."/>
            <person name="Vicente I."/>
            <person name="Sarrocco S."/>
            <person name="Picot A."/>
            <person name="Baraldi E."/>
            <person name="Sukno S."/>
            <person name="Thon M."/>
            <person name="Le Floch G."/>
        </authorList>
    </citation>
    <scope>NUCLEOTIDE SEQUENCE</scope>
    <source>
        <strain evidence="7">IMI 504893</strain>
    </source>
</reference>
<dbReference type="SUPFAM" id="SSF52799">
    <property type="entry name" value="(Phosphotyrosine protein) phosphatases II"/>
    <property type="match status" value="1"/>
</dbReference>
<dbReference type="GO" id="GO:0004725">
    <property type="term" value="F:protein tyrosine phosphatase activity"/>
    <property type="evidence" value="ECO:0007669"/>
    <property type="project" value="UniProtKB-EC"/>
</dbReference>
<feature type="region of interest" description="Disordered" evidence="5">
    <location>
        <begin position="301"/>
        <end position="333"/>
    </location>
</feature>
<evidence type="ECO:0000256" key="3">
    <source>
        <dbReference type="ARBA" id="ARBA00022801"/>
    </source>
</evidence>
<feature type="compositionally biased region" description="Low complexity" evidence="5">
    <location>
        <begin position="34"/>
        <end position="48"/>
    </location>
</feature>
<feature type="domain" description="Tyrosine-protein phosphatase" evidence="6">
    <location>
        <begin position="180"/>
        <end position="452"/>
    </location>
</feature>
<dbReference type="GeneID" id="73350004"/>
<comment type="similarity">
    <text evidence="1">Belongs to the protein-tyrosine phosphatase family. Non-receptor class dual specificity subfamily.</text>
</comment>
<dbReference type="PANTHER" id="PTHR45848:SF4">
    <property type="entry name" value="DUAL SPECIFICITY PROTEIN PHOSPHATASE 12"/>
    <property type="match status" value="1"/>
</dbReference>
<dbReference type="EC" id="3.1.3.48" evidence="2"/>
<evidence type="ECO:0000313" key="7">
    <source>
        <dbReference type="EMBL" id="UQC90540.1"/>
    </source>
</evidence>
<dbReference type="InterPro" id="IPR029021">
    <property type="entry name" value="Prot-tyrosine_phosphatase-like"/>
</dbReference>
<feature type="region of interest" description="Disordered" evidence="5">
    <location>
        <begin position="34"/>
        <end position="70"/>
    </location>
</feature>
<keyword evidence="8" id="KW-1185">Reference proteome</keyword>
<feature type="region of interest" description="Disordered" evidence="5">
    <location>
        <begin position="271"/>
        <end position="290"/>
    </location>
</feature>
<dbReference type="AlphaFoldDB" id="A0A9Q8T7R2"/>
<evidence type="ECO:0000259" key="6">
    <source>
        <dbReference type="SMART" id="SM00195"/>
    </source>
</evidence>
<dbReference type="PANTHER" id="PTHR45848">
    <property type="entry name" value="DUAL SPECIFICITY PROTEIN PHOSPHATASE 12 FAMILY MEMBER"/>
    <property type="match status" value="1"/>
</dbReference>
<dbReference type="Gene3D" id="3.90.190.10">
    <property type="entry name" value="Protein tyrosine phosphatase superfamily"/>
    <property type="match status" value="1"/>
</dbReference>